<dbReference type="Proteomes" id="UP001283361">
    <property type="component" value="Unassembled WGS sequence"/>
</dbReference>
<gene>
    <name evidence="2" type="ORF">RRG08_039890</name>
</gene>
<accession>A0AAE0ZVU3</accession>
<organism evidence="2 3">
    <name type="scientific">Elysia crispata</name>
    <name type="common">lettuce slug</name>
    <dbReference type="NCBI Taxonomy" id="231223"/>
    <lineage>
        <taxon>Eukaryota</taxon>
        <taxon>Metazoa</taxon>
        <taxon>Spiralia</taxon>
        <taxon>Lophotrochozoa</taxon>
        <taxon>Mollusca</taxon>
        <taxon>Gastropoda</taxon>
        <taxon>Heterobranchia</taxon>
        <taxon>Euthyneura</taxon>
        <taxon>Panpulmonata</taxon>
        <taxon>Sacoglossa</taxon>
        <taxon>Placobranchoidea</taxon>
        <taxon>Plakobranchidae</taxon>
        <taxon>Elysia</taxon>
    </lineage>
</organism>
<name>A0AAE0ZVU3_9GAST</name>
<feature type="compositionally biased region" description="Acidic residues" evidence="1">
    <location>
        <begin position="54"/>
        <end position="67"/>
    </location>
</feature>
<comment type="caution">
    <text evidence="2">The sequence shown here is derived from an EMBL/GenBank/DDBJ whole genome shotgun (WGS) entry which is preliminary data.</text>
</comment>
<keyword evidence="3" id="KW-1185">Reference proteome</keyword>
<evidence type="ECO:0000313" key="2">
    <source>
        <dbReference type="EMBL" id="KAK3776302.1"/>
    </source>
</evidence>
<evidence type="ECO:0000256" key="1">
    <source>
        <dbReference type="SAM" id="MobiDB-lite"/>
    </source>
</evidence>
<proteinExistence type="predicted"/>
<reference evidence="2" key="1">
    <citation type="journal article" date="2023" name="G3 (Bethesda)">
        <title>A reference genome for the long-term kleptoplast-retaining sea slug Elysia crispata morphotype clarki.</title>
        <authorList>
            <person name="Eastman K.E."/>
            <person name="Pendleton A.L."/>
            <person name="Shaikh M.A."/>
            <person name="Suttiyut T."/>
            <person name="Ogas R."/>
            <person name="Tomko P."/>
            <person name="Gavelis G."/>
            <person name="Widhalm J.R."/>
            <person name="Wisecaver J.H."/>
        </authorList>
    </citation>
    <scope>NUCLEOTIDE SEQUENCE</scope>
    <source>
        <strain evidence="2">ECLA1</strain>
    </source>
</reference>
<evidence type="ECO:0000313" key="3">
    <source>
        <dbReference type="Proteomes" id="UP001283361"/>
    </source>
</evidence>
<protein>
    <submittedName>
        <fullName evidence="2">Uncharacterized protein</fullName>
    </submittedName>
</protein>
<sequence>MSSSELFKMANRRPETAIASLLNEVNRMGLRGAIPDTDLQDLINNYFTAKEFEITDASDSDEEESETESAGSRRPQSAS</sequence>
<feature type="region of interest" description="Disordered" evidence="1">
    <location>
        <begin position="53"/>
        <end position="79"/>
    </location>
</feature>
<dbReference type="EMBL" id="JAWDGP010003233">
    <property type="protein sequence ID" value="KAK3776302.1"/>
    <property type="molecule type" value="Genomic_DNA"/>
</dbReference>
<dbReference type="AlphaFoldDB" id="A0AAE0ZVU3"/>